<dbReference type="EMBL" id="JAAAPK010000002">
    <property type="protein sequence ID" value="NBC39604.1"/>
    <property type="molecule type" value="Genomic_DNA"/>
</dbReference>
<feature type="compositionally biased region" description="Polar residues" evidence="1">
    <location>
        <begin position="48"/>
        <end position="58"/>
    </location>
</feature>
<feature type="region of interest" description="Disordered" evidence="1">
    <location>
        <begin position="307"/>
        <end position="326"/>
    </location>
</feature>
<evidence type="ECO:0000313" key="2">
    <source>
        <dbReference type="EMBL" id="NBC39604.1"/>
    </source>
</evidence>
<accession>A0A7X4Y7K2</accession>
<feature type="region of interest" description="Disordered" evidence="1">
    <location>
        <begin position="1"/>
        <end position="130"/>
    </location>
</feature>
<proteinExistence type="predicted"/>
<comment type="caution">
    <text evidence="2">The sequence shown here is derived from an EMBL/GenBank/DDBJ whole genome shotgun (WGS) entry which is preliminary data.</text>
</comment>
<reference evidence="2 3" key="1">
    <citation type="submission" date="2020-01" db="EMBL/GenBank/DDBJ databases">
        <title>The draft genome sequence of Corallococcus exiguus DSM 14696.</title>
        <authorList>
            <person name="Zhang X."/>
            <person name="Zhu H."/>
        </authorList>
    </citation>
    <scope>NUCLEOTIDE SEQUENCE [LARGE SCALE GENOMIC DNA]</scope>
    <source>
        <strain evidence="2 3">DSM 14696</strain>
    </source>
</reference>
<evidence type="ECO:0000313" key="3">
    <source>
        <dbReference type="Proteomes" id="UP000537825"/>
    </source>
</evidence>
<name>A0A7X4Y7K2_9BACT</name>
<dbReference type="InterPro" id="IPR028208">
    <property type="entry name" value="Effector_pro_NleD-like"/>
</dbReference>
<feature type="compositionally biased region" description="Low complexity" evidence="1">
    <location>
        <begin position="1"/>
        <end position="26"/>
    </location>
</feature>
<dbReference type="AlphaFoldDB" id="A0A7X4Y7K2"/>
<feature type="region of interest" description="Disordered" evidence="1">
    <location>
        <begin position="274"/>
        <end position="300"/>
    </location>
</feature>
<feature type="compositionally biased region" description="Polar residues" evidence="1">
    <location>
        <begin position="91"/>
        <end position="130"/>
    </location>
</feature>
<protein>
    <submittedName>
        <fullName evidence="2">Uncharacterized protein</fullName>
    </submittedName>
</protein>
<dbReference type="Pfam" id="PF14891">
    <property type="entry name" value="Peptidase_M91"/>
    <property type="match status" value="1"/>
</dbReference>
<keyword evidence="3" id="KW-1185">Reference proteome</keyword>
<dbReference type="Proteomes" id="UP000537825">
    <property type="component" value="Unassembled WGS sequence"/>
</dbReference>
<organism evidence="2 3">
    <name type="scientific">Corallococcus exiguus</name>
    <dbReference type="NCBI Taxonomy" id="83462"/>
    <lineage>
        <taxon>Bacteria</taxon>
        <taxon>Pseudomonadati</taxon>
        <taxon>Myxococcota</taxon>
        <taxon>Myxococcia</taxon>
        <taxon>Myxococcales</taxon>
        <taxon>Cystobacterineae</taxon>
        <taxon>Myxococcaceae</taxon>
        <taxon>Corallococcus</taxon>
    </lineage>
</organism>
<gene>
    <name evidence="2" type="ORF">GTZ93_07140</name>
</gene>
<dbReference type="RefSeq" id="WP_139919376.1">
    <property type="nucleotide sequence ID" value="NZ_JAAAPK010000002.1"/>
</dbReference>
<sequence length="326" mass="35291">MKLRSSSFSKPSSSFGSSSPSPSTSRPRSDSLPAKPETAKPKPVATPAQLQAGKNNLKPTDYGVVDPNLQGIRTRRDNGQSGAQFADFTQDVRQSTNRLTSKPVGNQMLNDINGRTQAVNPGATGTQSKPLTAMDIYSGRNSAMPNSHVPRNDGTLSSTRPAYRYDGQPGAGTASDVKYNENGGGQRFNSLGHESVHAWRASNGVQVSPLAASKHSNADVFKQHPSHSANMKDTVDNRLRLTEEFETVGLRPTPHTKNNWAPSENAIRAEHGLPSRQDYSGLKPDGKNSNDQAFKNYDEGTDARNFFQKLSGQPSPFQKIVGDLEK</sequence>
<evidence type="ECO:0000256" key="1">
    <source>
        <dbReference type="SAM" id="MobiDB-lite"/>
    </source>
</evidence>